<keyword evidence="1" id="KW-0597">Phosphoprotein</keyword>
<dbReference type="AlphaFoldDB" id="A0A7G9GTG3"/>
<sequence length="233" mass="27664">MLRIAICDDEIKDIKIIKELTVNLLDALQLTYEIEEFLDGSLLLDSVISFDIILLDIEMEKMNGIEVARKLRVYNRDSKIIFITNSPKYMRTGYSVKADGYFLKPIDKIEFNYELTNILKEDMIDSKFILDKRISPYKIYINAILYIEYRDRKTIIHFKDHEIATTLTLKEWESLLGNYYFSQCHKAYIVNLRMIRKLNSDSIILSNDEELILSRKYKIEFKADYFNSIGERF</sequence>
<dbReference type="Pfam" id="PF00072">
    <property type="entry name" value="Response_reg"/>
    <property type="match status" value="1"/>
</dbReference>
<dbReference type="PANTHER" id="PTHR37299:SF1">
    <property type="entry name" value="STAGE 0 SPORULATION PROTEIN A HOMOLOG"/>
    <property type="match status" value="1"/>
</dbReference>
<organism evidence="4 5">
    <name type="scientific">[Eubacterium] hominis</name>
    <dbReference type="NCBI Taxonomy" id="2764325"/>
    <lineage>
        <taxon>Bacteria</taxon>
        <taxon>Bacillati</taxon>
        <taxon>Bacillota</taxon>
        <taxon>Erysipelotrichia</taxon>
        <taxon>Erysipelotrichales</taxon>
        <taxon>Erysipelotrichaceae</taxon>
        <taxon>Amedibacillus</taxon>
    </lineage>
</organism>
<evidence type="ECO:0000259" key="3">
    <source>
        <dbReference type="PROSITE" id="PS50930"/>
    </source>
</evidence>
<gene>
    <name evidence="4" type="ORF">H9Q80_09240</name>
</gene>
<dbReference type="GO" id="GO:0003677">
    <property type="term" value="F:DNA binding"/>
    <property type="evidence" value="ECO:0007669"/>
    <property type="project" value="InterPro"/>
</dbReference>
<dbReference type="RefSeq" id="WP_117518290.1">
    <property type="nucleotide sequence ID" value="NZ_CP060636.1"/>
</dbReference>
<dbReference type="GO" id="GO:0000156">
    <property type="term" value="F:phosphorelay response regulator activity"/>
    <property type="evidence" value="ECO:0007669"/>
    <property type="project" value="InterPro"/>
</dbReference>
<proteinExistence type="predicted"/>
<dbReference type="Gene3D" id="2.40.50.1020">
    <property type="entry name" value="LytTr DNA-binding domain"/>
    <property type="match status" value="1"/>
</dbReference>
<accession>A0A7G9GTG3</accession>
<feature type="modified residue" description="4-aspartylphosphate" evidence="1">
    <location>
        <position position="56"/>
    </location>
</feature>
<protein>
    <submittedName>
        <fullName evidence="4">Response regulator transcription factor</fullName>
    </submittedName>
</protein>
<dbReference type="SUPFAM" id="SSF52172">
    <property type="entry name" value="CheY-like"/>
    <property type="match status" value="1"/>
</dbReference>
<dbReference type="InterPro" id="IPR001789">
    <property type="entry name" value="Sig_transdc_resp-reg_receiver"/>
</dbReference>
<evidence type="ECO:0000259" key="2">
    <source>
        <dbReference type="PROSITE" id="PS50110"/>
    </source>
</evidence>
<name>A0A7G9GTG3_9FIRM</name>
<reference evidence="4 5" key="1">
    <citation type="submission" date="2020-08" db="EMBL/GenBank/DDBJ databases">
        <authorList>
            <person name="Liu C."/>
            <person name="Sun Q."/>
        </authorList>
    </citation>
    <scope>NUCLEOTIDE SEQUENCE [LARGE SCALE GENOMIC DNA]</scope>
    <source>
        <strain evidence="4 5">NSJ-61</strain>
    </source>
</reference>
<dbReference type="Gene3D" id="3.40.50.2300">
    <property type="match status" value="1"/>
</dbReference>
<dbReference type="InterPro" id="IPR046947">
    <property type="entry name" value="LytR-like"/>
</dbReference>
<feature type="domain" description="Response regulatory" evidence="2">
    <location>
        <begin position="3"/>
        <end position="119"/>
    </location>
</feature>
<dbReference type="Pfam" id="PF04397">
    <property type="entry name" value="LytTR"/>
    <property type="match status" value="1"/>
</dbReference>
<evidence type="ECO:0000256" key="1">
    <source>
        <dbReference type="PROSITE-ProRule" id="PRU00169"/>
    </source>
</evidence>
<dbReference type="SMART" id="SM00448">
    <property type="entry name" value="REC"/>
    <property type="match status" value="1"/>
</dbReference>
<dbReference type="PANTHER" id="PTHR37299">
    <property type="entry name" value="TRANSCRIPTIONAL REGULATOR-RELATED"/>
    <property type="match status" value="1"/>
</dbReference>
<dbReference type="EMBL" id="CP060636">
    <property type="protein sequence ID" value="QNM14095.1"/>
    <property type="molecule type" value="Genomic_DNA"/>
</dbReference>
<dbReference type="PROSITE" id="PS50110">
    <property type="entry name" value="RESPONSE_REGULATORY"/>
    <property type="match status" value="1"/>
</dbReference>
<evidence type="ECO:0000313" key="4">
    <source>
        <dbReference type="EMBL" id="QNM14095.1"/>
    </source>
</evidence>
<dbReference type="SMART" id="SM00850">
    <property type="entry name" value="LytTR"/>
    <property type="match status" value="1"/>
</dbReference>
<dbReference type="InterPro" id="IPR007492">
    <property type="entry name" value="LytTR_DNA-bd_dom"/>
</dbReference>
<dbReference type="InterPro" id="IPR011006">
    <property type="entry name" value="CheY-like_superfamily"/>
</dbReference>
<keyword evidence="5" id="KW-1185">Reference proteome</keyword>
<dbReference type="KEGG" id="ehn:H9Q80_09240"/>
<dbReference type="Proteomes" id="UP000515856">
    <property type="component" value="Chromosome"/>
</dbReference>
<dbReference type="CDD" id="cd00156">
    <property type="entry name" value="REC"/>
    <property type="match status" value="1"/>
</dbReference>
<evidence type="ECO:0000313" key="5">
    <source>
        <dbReference type="Proteomes" id="UP000515856"/>
    </source>
</evidence>
<dbReference type="PROSITE" id="PS50930">
    <property type="entry name" value="HTH_LYTTR"/>
    <property type="match status" value="1"/>
</dbReference>
<feature type="domain" description="HTH LytTR-type" evidence="3">
    <location>
        <begin position="128"/>
        <end position="227"/>
    </location>
</feature>